<evidence type="ECO:0000313" key="1">
    <source>
        <dbReference type="EMBL" id="KKL91188.1"/>
    </source>
</evidence>
<organism evidence="1">
    <name type="scientific">marine sediment metagenome</name>
    <dbReference type="NCBI Taxonomy" id="412755"/>
    <lineage>
        <taxon>unclassified sequences</taxon>
        <taxon>metagenomes</taxon>
        <taxon>ecological metagenomes</taxon>
    </lineage>
</organism>
<gene>
    <name evidence="1" type="ORF">LCGC14_1897150</name>
</gene>
<accession>A0A0F9FXX2</accession>
<dbReference type="InterPro" id="IPR009091">
    <property type="entry name" value="RCC1/BLIP-II"/>
</dbReference>
<reference evidence="1" key="1">
    <citation type="journal article" date="2015" name="Nature">
        <title>Complex archaea that bridge the gap between prokaryotes and eukaryotes.</title>
        <authorList>
            <person name="Spang A."/>
            <person name="Saw J.H."/>
            <person name="Jorgensen S.L."/>
            <person name="Zaremba-Niedzwiedzka K."/>
            <person name="Martijn J."/>
            <person name="Lind A.E."/>
            <person name="van Eijk R."/>
            <person name="Schleper C."/>
            <person name="Guy L."/>
            <person name="Ettema T.J."/>
        </authorList>
    </citation>
    <scope>NUCLEOTIDE SEQUENCE</scope>
</reference>
<protein>
    <submittedName>
        <fullName evidence="1">Uncharacterized protein</fullName>
    </submittedName>
</protein>
<dbReference type="Pfam" id="PF00415">
    <property type="entry name" value="RCC1"/>
    <property type="match status" value="1"/>
</dbReference>
<dbReference type="InterPro" id="IPR000408">
    <property type="entry name" value="Reg_chr_condens"/>
</dbReference>
<comment type="caution">
    <text evidence="1">The sequence shown here is derived from an EMBL/GenBank/DDBJ whole genome shotgun (WGS) entry which is preliminary data.</text>
</comment>
<dbReference type="EMBL" id="LAZR01019797">
    <property type="protein sequence ID" value="KKL91188.1"/>
    <property type="molecule type" value="Genomic_DNA"/>
</dbReference>
<proteinExistence type="predicted"/>
<dbReference type="AlphaFoldDB" id="A0A0F9FXX2"/>
<dbReference type="Gene3D" id="2.130.10.30">
    <property type="entry name" value="Regulator of chromosome condensation 1/beta-lactamase-inhibitor protein II"/>
    <property type="match status" value="1"/>
</dbReference>
<name>A0A0F9FXX2_9ZZZZ</name>
<sequence>MICGEIGNNVDRNKFVVISSLNGYCFQKIACGVGFAIAFTDNFDYFGWGLNDYGQLGLGHNNYQCGSPQQIHLNLQVSFFCLFITHYRLIDEQLEC</sequence>
<dbReference type="SUPFAM" id="SSF50985">
    <property type="entry name" value="RCC1/BLIP-II"/>
    <property type="match status" value="1"/>
</dbReference>